<evidence type="ECO:0000313" key="2">
    <source>
        <dbReference type="EMBL" id="KNC33239.1"/>
    </source>
</evidence>
<dbReference type="AlphaFoldDB" id="A0A0L0CP64"/>
<reference evidence="2 3" key="1">
    <citation type="journal article" date="2015" name="Nat. Commun.">
        <title>Lucilia cuprina genome unlocks parasitic fly biology to underpin future interventions.</title>
        <authorList>
            <person name="Anstead C.A."/>
            <person name="Korhonen P.K."/>
            <person name="Young N.D."/>
            <person name="Hall R.S."/>
            <person name="Jex A.R."/>
            <person name="Murali S.C."/>
            <person name="Hughes D.S."/>
            <person name="Lee S.F."/>
            <person name="Perry T."/>
            <person name="Stroehlein A.J."/>
            <person name="Ansell B.R."/>
            <person name="Breugelmans B."/>
            <person name="Hofmann A."/>
            <person name="Qu J."/>
            <person name="Dugan S."/>
            <person name="Lee S.L."/>
            <person name="Chao H."/>
            <person name="Dinh H."/>
            <person name="Han Y."/>
            <person name="Doddapaneni H.V."/>
            <person name="Worley K.C."/>
            <person name="Muzny D.M."/>
            <person name="Ioannidis P."/>
            <person name="Waterhouse R.M."/>
            <person name="Zdobnov E.M."/>
            <person name="James P.J."/>
            <person name="Bagnall N.H."/>
            <person name="Kotze A.C."/>
            <person name="Gibbs R.A."/>
            <person name="Richards S."/>
            <person name="Batterham P."/>
            <person name="Gasser R.B."/>
        </authorList>
    </citation>
    <scope>NUCLEOTIDE SEQUENCE [LARGE SCALE GENOMIC DNA]</scope>
    <source>
        <strain evidence="2 3">LS</strain>
        <tissue evidence="2">Full body</tissue>
    </source>
</reference>
<proteinExistence type="predicted"/>
<dbReference type="Proteomes" id="UP000037069">
    <property type="component" value="Unassembled WGS sequence"/>
</dbReference>
<evidence type="ECO:0000313" key="3">
    <source>
        <dbReference type="Proteomes" id="UP000037069"/>
    </source>
</evidence>
<sequence>MDVSGSTTTPSFSMHVVRFWRAALPSGESSVARAAWRRRRAPRCRCGTLRACPVTAPHRIDSRAPCSSARRDDPRRGRGDVRAHPRVPVLGHARVRDGPDRAATLVGHFGGDGSHGVQRHLHGAGLIVQTRRDVRIVGDRDLSPVVLRLRAGGGAAAQCGHPHDREQDHGCRAGCHRSPTNLFAVWCRAASVDAAGEVVEVVVDEVGLVRAPRRRGGAAVVLVLIQLRGRSADLDGARAVVPAPECHLQAVAEVARSPSVHDVVVDDDGGLRGRSECDDAGDGGRDGESETCFLHGRSPLFV</sequence>
<feature type="region of interest" description="Disordered" evidence="1">
    <location>
        <begin position="60"/>
        <end position="83"/>
    </location>
</feature>
<feature type="non-terminal residue" evidence="2">
    <location>
        <position position="302"/>
    </location>
</feature>
<organism evidence="2 3">
    <name type="scientific">Lucilia cuprina</name>
    <name type="common">Green bottle fly</name>
    <name type="synonym">Australian sheep blowfly</name>
    <dbReference type="NCBI Taxonomy" id="7375"/>
    <lineage>
        <taxon>Eukaryota</taxon>
        <taxon>Metazoa</taxon>
        <taxon>Ecdysozoa</taxon>
        <taxon>Arthropoda</taxon>
        <taxon>Hexapoda</taxon>
        <taxon>Insecta</taxon>
        <taxon>Pterygota</taxon>
        <taxon>Neoptera</taxon>
        <taxon>Endopterygota</taxon>
        <taxon>Diptera</taxon>
        <taxon>Brachycera</taxon>
        <taxon>Muscomorpha</taxon>
        <taxon>Oestroidea</taxon>
        <taxon>Calliphoridae</taxon>
        <taxon>Luciliinae</taxon>
        <taxon>Lucilia</taxon>
    </lineage>
</organism>
<protein>
    <submittedName>
        <fullName evidence="2">Uncharacterized protein</fullName>
    </submittedName>
</protein>
<feature type="compositionally biased region" description="Basic and acidic residues" evidence="1">
    <location>
        <begin position="69"/>
        <end position="83"/>
    </location>
</feature>
<evidence type="ECO:0000256" key="1">
    <source>
        <dbReference type="SAM" id="MobiDB-lite"/>
    </source>
</evidence>
<keyword evidence="3" id="KW-1185">Reference proteome</keyword>
<dbReference type="EMBL" id="JRES01000214">
    <property type="protein sequence ID" value="KNC33239.1"/>
    <property type="molecule type" value="Genomic_DNA"/>
</dbReference>
<name>A0A0L0CP64_LUCCU</name>
<comment type="caution">
    <text evidence="2">The sequence shown here is derived from an EMBL/GenBank/DDBJ whole genome shotgun (WGS) entry which is preliminary data.</text>
</comment>
<gene>
    <name evidence="2" type="ORF">FF38_09007</name>
</gene>
<accession>A0A0L0CP64</accession>